<comment type="caution">
    <text evidence="7">The sequence shown here is derived from an EMBL/GenBank/DDBJ whole genome shotgun (WGS) entry which is preliminary data.</text>
</comment>
<dbReference type="PROSITE" id="PS50005">
    <property type="entry name" value="TPR"/>
    <property type="match status" value="1"/>
</dbReference>
<keyword evidence="2" id="KW-0677">Repeat</keyword>
<evidence type="ECO:0000256" key="1">
    <source>
        <dbReference type="ARBA" id="ARBA00009648"/>
    </source>
</evidence>
<organism evidence="7 8">
    <name type="scientific">Urocolius indicus</name>
    <name type="common">Red-faced mousebird</name>
    <name type="synonym">Colius indicus</name>
    <dbReference type="NCBI Taxonomy" id="458196"/>
    <lineage>
        <taxon>Eukaryota</taxon>
        <taxon>Metazoa</taxon>
        <taxon>Chordata</taxon>
        <taxon>Craniata</taxon>
        <taxon>Vertebrata</taxon>
        <taxon>Euteleostomi</taxon>
        <taxon>Archelosauria</taxon>
        <taxon>Archosauria</taxon>
        <taxon>Dinosauria</taxon>
        <taxon>Saurischia</taxon>
        <taxon>Theropoda</taxon>
        <taxon>Coelurosauria</taxon>
        <taxon>Aves</taxon>
        <taxon>Neognathae</taxon>
        <taxon>Neoaves</taxon>
        <taxon>Telluraves</taxon>
        <taxon>Coraciimorphae</taxon>
        <taxon>Coliiformes</taxon>
        <taxon>Coliidae</taxon>
        <taxon>Urocolius</taxon>
    </lineage>
</organism>
<dbReference type="InterPro" id="IPR011990">
    <property type="entry name" value="TPR-like_helical_dom_sf"/>
</dbReference>
<evidence type="ECO:0000313" key="8">
    <source>
        <dbReference type="Proteomes" id="UP000654395"/>
    </source>
</evidence>
<dbReference type="GO" id="GO:0034587">
    <property type="term" value="P:piRNA processing"/>
    <property type="evidence" value="ECO:0007669"/>
    <property type="project" value="TreeGrafter"/>
</dbReference>
<proteinExistence type="inferred from homology"/>
<dbReference type="Proteomes" id="UP000654395">
    <property type="component" value="Unassembled WGS sequence"/>
</dbReference>
<comment type="similarity">
    <text evidence="1">Belongs to the FKBP6 family.</text>
</comment>
<dbReference type="SUPFAM" id="SSF48452">
    <property type="entry name" value="TPR-like"/>
    <property type="match status" value="1"/>
</dbReference>
<feature type="domain" description="PPIase FKBP-type" evidence="6">
    <location>
        <begin position="12"/>
        <end position="99"/>
    </location>
</feature>
<dbReference type="GO" id="GO:0007283">
    <property type="term" value="P:spermatogenesis"/>
    <property type="evidence" value="ECO:0007669"/>
    <property type="project" value="TreeGrafter"/>
</dbReference>
<dbReference type="OrthoDB" id="8116123at2759"/>
<keyword evidence="4" id="KW-0697">Rotamase</keyword>
<evidence type="ECO:0000313" key="7">
    <source>
        <dbReference type="EMBL" id="NXX77084.1"/>
    </source>
</evidence>
<dbReference type="InterPro" id="IPR042282">
    <property type="entry name" value="FKBP6/shu"/>
</dbReference>
<dbReference type="PANTHER" id="PTHR46674">
    <property type="entry name" value="INACTIVE PEPTIDYL-PROLYL CIS-TRANS ISOMERASE FKBP6"/>
    <property type="match status" value="1"/>
</dbReference>
<name>A0A852KIZ5_UROIN</name>
<sequence>PSLAFLCSPLLAVGCTVKFSGYLEQSDEPFCTSHKFPRLVKLDKDITLPGLKVGLLTMKKEEMAVFILLPEYAYGSMGCPPLIPPNATVMFEVEVLDFIDSKESDTFFELSAELQDMLPLQKVLKVADTEREFGNYFYRKKQFEIAKSRYKRALSVLCRKPCTEAEQWQVRAAKLPVLLNLSVTYLKLKCPARALAYGEKALETDQSNVKALFRCGQACVCMAEYEKARGFLTRALHLQPFNHDINNELKKLA</sequence>
<dbReference type="PROSITE" id="PS50059">
    <property type="entry name" value="FKBP_PPIASE"/>
    <property type="match status" value="1"/>
</dbReference>
<evidence type="ECO:0000256" key="2">
    <source>
        <dbReference type="ARBA" id="ARBA00022737"/>
    </source>
</evidence>
<dbReference type="PANTHER" id="PTHR46674:SF1">
    <property type="entry name" value="INACTIVE PEPTIDYL-PROLYL CIS-TRANS ISOMERASE FKBP6"/>
    <property type="match status" value="1"/>
</dbReference>
<gene>
    <name evidence="7" type="primary">Fkbp6</name>
    <name evidence="7" type="ORF">UROIND_R02871</name>
</gene>
<keyword evidence="8" id="KW-1185">Reference proteome</keyword>
<dbReference type="GO" id="GO:0005737">
    <property type="term" value="C:cytoplasm"/>
    <property type="evidence" value="ECO:0007669"/>
    <property type="project" value="TreeGrafter"/>
</dbReference>
<dbReference type="SUPFAM" id="SSF54534">
    <property type="entry name" value="FKBP-like"/>
    <property type="match status" value="1"/>
</dbReference>
<dbReference type="Gene3D" id="3.10.50.40">
    <property type="match status" value="1"/>
</dbReference>
<dbReference type="Pfam" id="PF00254">
    <property type="entry name" value="FKBP_C"/>
    <property type="match status" value="1"/>
</dbReference>
<comment type="catalytic activity">
    <reaction evidence="4">
        <text>[protein]-peptidylproline (omega=180) = [protein]-peptidylproline (omega=0)</text>
        <dbReference type="Rhea" id="RHEA:16237"/>
        <dbReference type="Rhea" id="RHEA-COMP:10747"/>
        <dbReference type="Rhea" id="RHEA-COMP:10748"/>
        <dbReference type="ChEBI" id="CHEBI:83833"/>
        <dbReference type="ChEBI" id="CHEBI:83834"/>
        <dbReference type="EC" id="5.2.1.8"/>
    </reaction>
</comment>
<evidence type="ECO:0000256" key="5">
    <source>
        <dbReference type="PROSITE-ProRule" id="PRU00339"/>
    </source>
</evidence>
<accession>A0A852KIZ5</accession>
<dbReference type="InterPro" id="IPR019734">
    <property type="entry name" value="TPR_rpt"/>
</dbReference>
<keyword evidence="3 5" id="KW-0802">TPR repeat</keyword>
<dbReference type="AlphaFoldDB" id="A0A852KIZ5"/>
<protein>
    <recommendedName>
        <fullName evidence="4">peptidylprolyl isomerase</fullName>
        <ecNumber evidence="4">5.2.1.8</ecNumber>
    </recommendedName>
</protein>
<dbReference type="GO" id="GO:0003755">
    <property type="term" value="F:peptidyl-prolyl cis-trans isomerase activity"/>
    <property type="evidence" value="ECO:0007669"/>
    <property type="project" value="UniProtKB-KW"/>
</dbReference>
<feature type="non-terminal residue" evidence="7">
    <location>
        <position position="1"/>
    </location>
</feature>
<feature type="repeat" description="TPR" evidence="5">
    <location>
        <begin position="209"/>
        <end position="242"/>
    </location>
</feature>
<keyword evidence="4 7" id="KW-0413">Isomerase</keyword>
<evidence type="ECO:0000256" key="4">
    <source>
        <dbReference type="PROSITE-ProRule" id="PRU00277"/>
    </source>
</evidence>
<dbReference type="InterPro" id="IPR046357">
    <property type="entry name" value="PPIase_dom_sf"/>
</dbReference>
<dbReference type="EC" id="5.2.1.8" evidence="4"/>
<feature type="non-terminal residue" evidence="7">
    <location>
        <position position="253"/>
    </location>
</feature>
<evidence type="ECO:0000259" key="6">
    <source>
        <dbReference type="PROSITE" id="PS50059"/>
    </source>
</evidence>
<dbReference type="SMART" id="SM00028">
    <property type="entry name" value="TPR"/>
    <property type="match status" value="2"/>
</dbReference>
<evidence type="ECO:0000256" key="3">
    <source>
        <dbReference type="ARBA" id="ARBA00022803"/>
    </source>
</evidence>
<dbReference type="GO" id="GO:0051879">
    <property type="term" value="F:Hsp90 protein binding"/>
    <property type="evidence" value="ECO:0007669"/>
    <property type="project" value="TreeGrafter"/>
</dbReference>
<dbReference type="InterPro" id="IPR001179">
    <property type="entry name" value="PPIase_FKBP_dom"/>
</dbReference>
<dbReference type="EMBL" id="WBNH01003362">
    <property type="protein sequence ID" value="NXX77084.1"/>
    <property type="molecule type" value="Genomic_DNA"/>
</dbReference>
<reference evidence="7" key="1">
    <citation type="submission" date="2020-02" db="EMBL/GenBank/DDBJ databases">
        <title>Bird 10,000 Genomes (B10K) Project - Family phase.</title>
        <authorList>
            <person name="Zhang G."/>
        </authorList>
    </citation>
    <scope>NUCLEOTIDE SEQUENCE</scope>
    <source>
        <strain evidence="7">B10K-DU-030-59</strain>
    </source>
</reference>
<dbReference type="Gene3D" id="1.25.40.10">
    <property type="entry name" value="Tetratricopeptide repeat domain"/>
    <property type="match status" value="1"/>
</dbReference>